<dbReference type="RefSeq" id="WP_026636144.1">
    <property type="nucleotide sequence ID" value="NZ_FONH01000003.1"/>
</dbReference>
<dbReference type="SUPFAM" id="SSF52499">
    <property type="entry name" value="Isochorismatase-like hydrolases"/>
    <property type="match status" value="1"/>
</dbReference>
<reference evidence="4" key="1">
    <citation type="submission" date="2016-10" db="EMBL/GenBank/DDBJ databases">
        <authorList>
            <person name="Varghese N."/>
            <person name="Submissions S."/>
        </authorList>
    </citation>
    <scope>NUCLEOTIDE SEQUENCE [LARGE SCALE GENOMIC DNA]</scope>
    <source>
        <strain evidence="4">UNC178MFTsu3.1</strain>
    </source>
</reference>
<dbReference type="AlphaFoldDB" id="A0A1I2C7Y8"/>
<dbReference type="STRING" id="500610.SAMN02799615_01390"/>
<dbReference type="InterPro" id="IPR050272">
    <property type="entry name" value="Isochorismatase-like_hydrls"/>
</dbReference>
<dbReference type="InterPro" id="IPR036380">
    <property type="entry name" value="Isochorismatase-like_sf"/>
</dbReference>
<evidence type="ECO:0000256" key="1">
    <source>
        <dbReference type="ARBA" id="ARBA00022801"/>
    </source>
</evidence>
<sequence>MTSALLVIDMQQGLCTGEWAAHDIERVLQRINDLIDRARAARVPVVLIQHEEAEGDLVHDTPGWQLVDGLHWRPDDPRVRKATPDSFYETELGQLLQQRGIDRLAICGLQSDFCIDTTVRHALALGYHVSLAGDAHSTVDNDVLRAEQITAHHNWVLARLQAYGTRMEVVPAEQIRFGG</sequence>
<dbReference type="CDD" id="cd01014">
    <property type="entry name" value="nicotinamidase_related"/>
    <property type="match status" value="1"/>
</dbReference>
<proteinExistence type="predicted"/>
<keyword evidence="4" id="KW-1185">Reference proteome</keyword>
<keyword evidence="1" id="KW-0378">Hydrolase</keyword>
<dbReference type="GO" id="GO:0016787">
    <property type="term" value="F:hydrolase activity"/>
    <property type="evidence" value="ECO:0007669"/>
    <property type="project" value="UniProtKB-KW"/>
</dbReference>
<evidence type="ECO:0000259" key="2">
    <source>
        <dbReference type="Pfam" id="PF00857"/>
    </source>
</evidence>
<dbReference type="PANTHER" id="PTHR43540">
    <property type="entry name" value="PEROXYUREIDOACRYLATE/UREIDOACRYLATE AMIDOHYDROLASE-RELATED"/>
    <property type="match status" value="1"/>
</dbReference>
<organism evidence="3 4">
    <name type="scientific">Dyella marensis</name>
    <dbReference type="NCBI Taxonomy" id="500610"/>
    <lineage>
        <taxon>Bacteria</taxon>
        <taxon>Pseudomonadati</taxon>
        <taxon>Pseudomonadota</taxon>
        <taxon>Gammaproteobacteria</taxon>
        <taxon>Lysobacterales</taxon>
        <taxon>Rhodanobacteraceae</taxon>
        <taxon>Dyella</taxon>
    </lineage>
</organism>
<name>A0A1I2C7Y8_9GAMM</name>
<dbReference type="PANTHER" id="PTHR43540:SF14">
    <property type="entry name" value="ISOCHORISMATASE"/>
    <property type="match status" value="1"/>
</dbReference>
<dbReference type="Proteomes" id="UP000199477">
    <property type="component" value="Unassembled WGS sequence"/>
</dbReference>
<dbReference type="Gene3D" id="3.40.50.850">
    <property type="entry name" value="Isochorismatase-like"/>
    <property type="match status" value="1"/>
</dbReference>
<accession>A0A1I2C7Y8</accession>
<dbReference type="Pfam" id="PF00857">
    <property type="entry name" value="Isochorismatase"/>
    <property type="match status" value="1"/>
</dbReference>
<evidence type="ECO:0000313" key="4">
    <source>
        <dbReference type="Proteomes" id="UP000199477"/>
    </source>
</evidence>
<evidence type="ECO:0000313" key="3">
    <source>
        <dbReference type="EMBL" id="SFE64262.1"/>
    </source>
</evidence>
<feature type="domain" description="Isochorismatase-like" evidence="2">
    <location>
        <begin position="3"/>
        <end position="142"/>
    </location>
</feature>
<dbReference type="InterPro" id="IPR000868">
    <property type="entry name" value="Isochorismatase-like_dom"/>
</dbReference>
<gene>
    <name evidence="3" type="ORF">SAMN02799615_01390</name>
</gene>
<dbReference type="EMBL" id="FONH01000003">
    <property type="protein sequence ID" value="SFE64262.1"/>
    <property type="molecule type" value="Genomic_DNA"/>
</dbReference>
<protein>
    <submittedName>
        <fullName evidence="3">Nicotinamidase-related amidase</fullName>
    </submittedName>
</protein>